<dbReference type="NCBIfam" id="TIGR01187">
    <property type="entry name" value="potA"/>
    <property type="match status" value="1"/>
</dbReference>
<dbReference type="GO" id="GO:0005524">
    <property type="term" value="F:ATP binding"/>
    <property type="evidence" value="ECO:0007669"/>
    <property type="project" value="UniProtKB-KW"/>
</dbReference>
<keyword evidence="3" id="KW-0997">Cell inner membrane</keyword>
<keyword evidence="5 8" id="KW-0067">ATP-binding</keyword>
<comment type="caution">
    <text evidence="11">The sequence shown here is derived from an EMBL/GenBank/DDBJ whole genome shotgun (WGS) entry which is preliminary data.</text>
</comment>
<dbReference type="CDD" id="cd03300">
    <property type="entry name" value="ABC_PotA_N"/>
    <property type="match status" value="1"/>
</dbReference>
<evidence type="ECO:0000256" key="9">
    <source>
        <dbReference type="SAM" id="MobiDB-lite"/>
    </source>
</evidence>
<dbReference type="InterPro" id="IPR050093">
    <property type="entry name" value="ABC_SmlMolc_Importer"/>
</dbReference>
<keyword evidence="1 8" id="KW-0813">Transport</keyword>
<evidence type="ECO:0000259" key="10">
    <source>
        <dbReference type="PROSITE" id="PS50893"/>
    </source>
</evidence>
<dbReference type="Gene3D" id="3.40.50.300">
    <property type="entry name" value="P-loop containing nucleotide triphosphate hydrolases"/>
    <property type="match status" value="1"/>
</dbReference>
<dbReference type="EC" id="7.6.2.11" evidence="8"/>
<evidence type="ECO:0000256" key="2">
    <source>
        <dbReference type="ARBA" id="ARBA00022475"/>
    </source>
</evidence>
<dbReference type="Pfam" id="PF08402">
    <property type="entry name" value="TOBE_2"/>
    <property type="match status" value="1"/>
</dbReference>
<dbReference type="InterPro" id="IPR003439">
    <property type="entry name" value="ABC_transporter-like_ATP-bd"/>
</dbReference>
<comment type="catalytic activity">
    <reaction evidence="8">
        <text>ATP + H2O + polyamine-[polyamine-binding protein]Side 1 = ADP + phosphate + polyamineSide 2 + [polyamine-binding protein]Side 1.</text>
        <dbReference type="EC" id="7.6.2.11"/>
    </reaction>
</comment>
<keyword evidence="12" id="KW-1185">Reference proteome</keyword>
<dbReference type="PROSITE" id="PS50893">
    <property type="entry name" value="ABC_TRANSPORTER_2"/>
    <property type="match status" value="1"/>
</dbReference>
<keyword evidence="4 8" id="KW-0547">Nucleotide-binding</keyword>
<organism evidence="11 12">
    <name type="scientific">Rhodoplanes serenus</name>
    <dbReference type="NCBI Taxonomy" id="200615"/>
    <lineage>
        <taxon>Bacteria</taxon>
        <taxon>Pseudomonadati</taxon>
        <taxon>Pseudomonadota</taxon>
        <taxon>Alphaproteobacteria</taxon>
        <taxon>Hyphomicrobiales</taxon>
        <taxon>Nitrobacteraceae</taxon>
        <taxon>Rhodoplanes</taxon>
    </lineage>
</organism>
<reference evidence="12" key="1">
    <citation type="submission" date="2018-10" db="EMBL/GenBank/DDBJ databases">
        <authorList>
            <person name="Peiro R."/>
            <person name="Begona"/>
            <person name="Cbmso G."/>
            <person name="Lopez M."/>
            <person name="Gonzalez S."/>
            <person name="Sacristan E."/>
            <person name="Castillo E."/>
        </authorList>
    </citation>
    <scope>NUCLEOTIDE SEQUENCE [LARGE SCALE GENOMIC DNA]</scope>
</reference>
<sequence>MGDSRAGVIARPARPQAGGGEKFPVDRHARRLYGDHDQLSRRRDRAMPPDPAPPPDPDPRPMVRFDAVTRRFADVTAVDRLSLDIREGEFFALLGPSGCGKSTLLRMLAGFERPDAGRILLAGEDIVPVPPYRRPVNMMFQSYALFPHLTVAGNIAFGLKQERLPKAEIETRVAEMLRLARLEGLGGRKPHQLSGGQRQRVALARALAKHPKVLLLDEPLAALDKKLREETQFELMELQDRLGTTFVIVTHDQEEAMTVADRIAVMNQGHVVQVGTPSEIYEQPRSRWVAGFIGDVNLIEGELVSAGPDGAVVQDRAGRRFLAEAASFSAAPGGTVALAVRPEKFRVSTTPPADATVNGLSGRVVDIGYLGDLSIYKVRLDDGTLVKASVTNIRRHAAREIDWEDAVWLSFAPEAAVVLGE</sequence>
<name>A0A3S5CYE0_9BRAD</name>
<dbReference type="AlphaFoldDB" id="A0A3S5CYE0"/>
<dbReference type="InterPro" id="IPR003593">
    <property type="entry name" value="AAA+_ATPase"/>
</dbReference>
<dbReference type="PANTHER" id="PTHR42781:SF5">
    <property type="entry name" value="PUTRESCINE TRANSPORT ATP-BINDING PROTEIN POTG"/>
    <property type="match status" value="1"/>
</dbReference>
<feature type="compositionally biased region" description="Basic and acidic residues" evidence="9">
    <location>
        <begin position="23"/>
        <end position="47"/>
    </location>
</feature>
<evidence type="ECO:0000313" key="11">
    <source>
        <dbReference type="EMBL" id="VCU09170.1"/>
    </source>
</evidence>
<proteinExistence type="inferred from homology"/>
<accession>A0A3S5CYE0</accession>
<dbReference type="EMBL" id="UWOC01000142">
    <property type="protein sequence ID" value="VCU09170.1"/>
    <property type="molecule type" value="Genomic_DNA"/>
</dbReference>
<keyword evidence="7 8" id="KW-0472">Membrane</keyword>
<comment type="similarity">
    <text evidence="8">Belongs to the ABC transporter superfamily. Spermidine/putrescine importer (TC 3.A.1.11.1) family.</text>
</comment>
<evidence type="ECO:0000256" key="8">
    <source>
        <dbReference type="RuleBase" id="RU364083"/>
    </source>
</evidence>
<protein>
    <recommendedName>
        <fullName evidence="8">Spermidine/putrescine import ATP-binding protein PotA</fullName>
        <ecNumber evidence="8">7.6.2.11</ecNumber>
    </recommendedName>
</protein>
<dbReference type="GO" id="GO:0016887">
    <property type="term" value="F:ATP hydrolysis activity"/>
    <property type="evidence" value="ECO:0007669"/>
    <property type="project" value="InterPro"/>
</dbReference>
<comment type="function">
    <text evidence="8">Part of the ABC transporter complex PotABCD involved in spermidine/putrescine import. Responsible for energy coupling to the transport system.</text>
</comment>
<dbReference type="PANTHER" id="PTHR42781">
    <property type="entry name" value="SPERMIDINE/PUTRESCINE IMPORT ATP-BINDING PROTEIN POTA"/>
    <property type="match status" value="1"/>
</dbReference>
<dbReference type="InterPro" id="IPR008995">
    <property type="entry name" value="Mo/tungstate-bd_C_term_dom"/>
</dbReference>
<evidence type="ECO:0000256" key="4">
    <source>
        <dbReference type="ARBA" id="ARBA00022741"/>
    </source>
</evidence>
<feature type="region of interest" description="Disordered" evidence="9">
    <location>
        <begin position="1"/>
        <end position="62"/>
    </location>
</feature>
<evidence type="ECO:0000313" key="12">
    <source>
        <dbReference type="Proteomes" id="UP000289200"/>
    </source>
</evidence>
<evidence type="ECO:0000256" key="7">
    <source>
        <dbReference type="ARBA" id="ARBA00023136"/>
    </source>
</evidence>
<evidence type="ECO:0000256" key="5">
    <source>
        <dbReference type="ARBA" id="ARBA00022840"/>
    </source>
</evidence>
<evidence type="ECO:0000256" key="3">
    <source>
        <dbReference type="ARBA" id="ARBA00022519"/>
    </source>
</evidence>
<comment type="subunit">
    <text evidence="8">The complex is composed of two ATP-binding proteins (PotA), two transmembrane proteins (PotB and PotC) and a solute-binding protein (PotD).</text>
</comment>
<dbReference type="InterPro" id="IPR017879">
    <property type="entry name" value="PotA_ATP-bd"/>
</dbReference>
<dbReference type="InterPro" id="IPR013611">
    <property type="entry name" value="Transp-assoc_OB_typ2"/>
</dbReference>
<keyword evidence="6 8" id="KW-1278">Translocase</keyword>
<gene>
    <name evidence="11" type="primary">potA_1</name>
    <name evidence="8" type="synonym">potA</name>
    <name evidence="11" type="ORF">RHODGE_RHODGE_02342</name>
</gene>
<dbReference type="SUPFAM" id="SSF50331">
    <property type="entry name" value="MOP-like"/>
    <property type="match status" value="1"/>
</dbReference>
<keyword evidence="2 8" id="KW-1003">Cell membrane</keyword>
<dbReference type="SUPFAM" id="SSF52540">
    <property type="entry name" value="P-loop containing nucleoside triphosphate hydrolases"/>
    <property type="match status" value="1"/>
</dbReference>
<evidence type="ECO:0000256" key="1">
    <source>
        <dbReference type="ARBA" id="ARBA00022448"/>
    </source>
</evidence>
<dbReference type="Proteomes" id="UP000289200">
    <property type="component" value="Unassembled WGS sequence"/>
</dbReference>
<dbReference type="InterPro" id="IPR017871">
    <property type="entry name" value="ABC_transporter-like_CS"/>
</dbReference>
<dbReference type="GO" id="GO:0015594">
    <property type="term" value="F:ABC-type putrescine transporter activity"/>
    <property type="evidence" value="ECO:0007669"/>
    <property type="project" value="InterPro"/>
</dbReference>
<feature type="domain" description="ABC transporter" evidence="10">
    <location>
        <begin position="63"/>
        <end position="293"/>
    </location>
</feature>
<dbReference type="PROSITE" id="PS00211">
    <property type="entry name" value="ABC_TRANSPORTER_1"/>
    <property type="match status" value="1"/>
</dbReference>
<dbReference type="Pfam" id="PF00005">
    <property type="entry name" value="ABC_tran"/>
    <property type="match status" value="1"/>
</dbReference>
<dbReference type="InterPro" id="IPR005893">
    <property type="entry name" value="PotA-like"/>
</dbReference>
<dbReference type="SMART" id="SM00382">
    <property type="entry name" value="AAA"/>
    <property type="match status" value="1"/>
</dbReference>
<dbReference type="InterPro" id="IPR027417">
    <property type="entry name" value="P-loop_NTPase"/>
</dbReference>
<dbReference type="Gene3D" id="2.40.50.100">
    <property type="match status" value="1"/>
</dbReference>
<dbReference type="FunFam" id="3.40.50.300:FF:000133">
    <property type="entry name" value="Spermidine/putrescine import ATP-binding protein PotA"/>
    <property type="match status" value="1"/>
</dbReference>
<dbReference type="GO" id="GO:0043190">
    <property type="term" value="C:ATP-binding cassette (ABC) transporter complex"/>
    <property type="evidence" value="ECO:0007669"/>
    <property type="project" value="InterPro"/>
</dbReference>
<evidence type="ECO:0000256" key="6">
    <source>
        <dbReference type="ARBA" id="ARBA00022967"/>
    </source>
</evidence>